<dbReference type="Gene3D" id="4.10.60.10">
    <property type="entry name" value="Zinc finger, CCHC-type"/>
    <property type="match status" value="1"/>
</dbReference>
<dbReference type="SUPFAM" id="SSF47353">
    <property type="entry name" value="Retrovirus capsid dimerization domain-like"/>
    <property type="match status" value="1"/>
</dbReference>
<protein>
    <recommendedName>
        <fullName evidence="3">Retroviral nucleocapsid Gag protein p24 C-terminal domain-containing protein</fullName>
    </recommendedName>
</protein>
<dbReference type="GO" id="GO:0008270">
    <property type="term" value="F:zinc ion binding"/>
    <property type="evidence" value="ECO:0007669"/>
    <property type="project" value="InterPro"/>
</dbReference>
<accession>A0A3M0L7L2</accession>
<evidence type="ECO:0000256" key="2">
    <source>
        <dbReference type="SAM" id="SignalP"/>
    </source>
</evidence>
<dbReference type="InterPro" id="IPR045345">
    <property type="entry name" value="Gag_p24_C"/>
</dbReference>
<feature type="domain" description="Retroviral nucleocapsid Gag protein p24 C-terminal" evidence="3">
    <location>
        <begin position="157"/>
        <end position="225"/>
    </location>
</feature>
<dbReference type="GO" id="GO:0003676">
    <property type="term" value="F:nucleic acid binding"/>
    <property type="evidence" value="ECO:0007669"/>
    <property type="project" value="InterPro"/>
</dbReference>
<dbReference type="AlphaFoldDB" id="A0A3M0L7L2"/>
<dbReference type="Gene3D" id="1.10.1200.30">
    <property type="match status" value="1"/>
</dbReference>
<sequence length="374" mass="40934">MELAQTGFFTPRNQHLILGVLVALSLSLPVDGWVVPQPKANVWATLAKAMNQDHICLSATSANNPLSTCLVGIPFRLNEFPPIFLQKMSLIKKNHNWCLTCGSKPQKVPKKLEEPLGEHVAEESHAGVRLPKEALDGAREAARQAFLKVPDAKTSLKAFTTIVQGPQEPYMQFIDHLKQALECQIDNADACEILLLKLAVENANIDCKKLLKSLPHQEPSLIEMAEACNRIGTIEHQYEAMATAFAASKGSSGTSAVCYGYGKPGHLKKDCIAQKGAKTKIPDVCSQCCKGCHFANQCHSKYDSEGHLVQGNQNQTAGRRHALTQIPQPPTQMVPPQMLTPQAQPLRMPSGGLPQVFAQQLQGALDWTWQPQSQ</sequence>
<keyword evidence="2" id="KW-0732">Signal</keyword>
<dbReference type="OrthoDB" id="9386882at2759"/>
<name>A0A3M0L7L2_HIRRU</name>
<feature type="signal peptide" evidence="2">
    <location>
        <begin position="1"/>
        <end position="32"/>
    </location>
</feature>
<keyword evidence="1" id="KW-0449">Lipoprotein</keyword>
<organism evidence="4 5">
    <name type="scientific">Hirundo rustica rustica</name>
    <dbReference type="NCBI Taxonomy" id="333673"/>
    <lineage>
        <taxon>Eukaryota</taxon>
        <taxon>Metazoa</taxon>
        <taxon>Chordata</taxon>
        <taxon>Craniata</taxon>
        <taxon>Vertebrata</taxon>
        <taxon>Euteleostomi</taxon>
        <taxon>Archelosauria</taxon>
        <taxon>Archosauria</taxon>
        <taxon>Dinosauria</taxon>
        <taxon>Saurischia</taxon>
        <taxon>Theropoda</taxon>
        <taxon>Coelurosauria</taxon>
        <taxon>Aves</taxon>
        <taxon>Neognathae</taxon>
        <taxon>Neoaves</taxon>
        <taxon>Telluraves</taxon>
        <taxon>Australaves</taxon>
        <taxon>Passeriformes</taxon>
        <taxon>Sylvioidea</taxon>
        <taxon>Hirundinidae</taxon>
        <taxon>Hirundo</taxon>
    </lineage>
</organism>
<dbReference type="STRING" id="333673.A0A3M0L7L2"/>
<evidence type="ECO:0000259" key="3">
    <source>
        <dbReference type="Pfam" id="PF19317"/>
    </source>
</evidence>
<gene>
    <name evidence="4" type="ORF">DUI87_02184</name>
</gene>
<keyword evidence="1" id="KW-0519">Myristate</keyword>
<proteinExistence type="predicted"/>
<reference evidence="4 5" key="1">
    <citation type="submission" date="2018-07" db="EMBL/GenBank/DDBJ databases">
        <title>A high quality draft genome assembly of the barn swallow (H. rustica rustica).</title>
        <authorList>
            <person name="Formenti G."/>
            <person name="Chiara M."/>
            <person name="Poveda L."/>
            <person name="Francoijs K.-J."/>
            <person name="Bonisoli-Alquati A."/>
            <person name="Canova L."/>
            <person name="Gianfranceschi L."/>
            <person name="Horner D.S."/>
            <person name="Saino N."/>
        </authorList>
    </citation>
    <scope>NUCLEOTIDE SEQUENCE [LARGE SCALE GENOMIC DNA]</scope>
    <source>
        <strain evidence="4">Chelidonia</strain>
        <tissue evidence="4">Blood</tissue>
    </source>
</reference>
<dbReference type="InterPro" id="IPR050195">
    <property type="entry name" value="Primate_lentivir_Gag_pol-like"/>
</dbReference>
<evidence type="ECO:0000313" key="5">
    <source>
        <dbReference type="Proteomes" id="UP000269221"/>
    </source>
</evidence>
<dbReference type="EMBL" id="QRBI01000093">
    <property type="protein sequence ID" value="RMC21323.1"/>
    <property type="molecule type" value="Genomic_DNA"/>
</dbReference>
<keyword evidence="5" id="KW-1185">Reference proteome</keyword>
<dbReference type="SUPFAM" id="SSF57756">
    <property type="entry name" value="Retrovirus zinc finger-like domains"/>
    <property type="match status" value="1"/>
</dbReference>
<evidence type="ECO:0000256" key="1">
    <source>
        <dbReference type="ARBA" id="ARBA00022707"/>
    </source>
</evidence>
<dbReference type="Proteomes" id="UP000269221">
    <property type="component" value="Unassembled WGS sequence"/>
</dbReference>
<comment type="caution">
    <text evidence="4">The sequence shown here is derived from an EMBL/GenBank/DDBJ whole genome shotgun (WGS) entry which is preliminary data.</text>
</comment>
<dbReference type="Pfam" id="PF19317">
    <property type="entry name" value="Gag_p24_C"/>
    <property type="match status" value="1"/>
</dbReference>
<dbReference type="PANTHER" id="PTHR40389">
    <property type="entry name" value="ENDOGENOUS RETROVIRUS GROUP K MEMBER 24 GAG POLYPROTEIN-RELATED"/>
    <property type="match status" value="1"/>
</dbReference>
<dbReference type="InterPro" id="IPR036875">
    <property type="entry name" value="Znf_CCHC_sf"/>
</dbReference>
<feature type="chain" id="PRO_5018175808" description="Retroviral nucleocapsid Gag protein p24 C-terminal domain-containing protein" evidence="2">
    <location>
        <begin position="33"/>
        <end position="374"/>
    </location>
</feature>
<dbReference type="InterPro" id="IPR008916">
    <property type="entry name" value="Retrov_capsid_C"/>
</dbReference>
<evidence type="ECO:0000313" key="4">
    <source>
        <dbReference type="EMBL" id="RMC21323.1"/>
    </source>
</evidence>
<dbReference type="PANTHER" id="PTHR40389:SF2">
    <property type="entry name" value="ENDOGENOUS RETROVIRUS GROUP K MEMBER 24 GAG POLYPROTEIN-RELATED"/>
    <property type="match status" value="1"/>
</dbReference>